<gene>
    <name evidence="3" type="ORF">SAMN03080594_101590</name>
</gene>
<organism evidence="3 4">
    <name type="scientific">Arenibacter palladensis</name>
    <dbReference type="NCBI Taxonomy" id="237373"/>
    <lineage>
        <taxon>Bacteria</taxon>
        <taxon>Pseudomonadati</taxon>
        <taxon>Bacteroidota</taxon>
        <taxon>Flavobacteriia</taxon>
        <taxon>Flavobacteriales</taxon>
        <taxon>Flavobacteriaceae</taxon>
        <taxon>Arenibacter</taxon>
    </lineage>
</organism>
<evidence type="ECO:0000313" key="3">
    <source>
        <dbReference type="EMBL" id="SHE55093.1"/>
    </source>
</evidence>
<dbReference type="GO" id="GO:0046872">
    <property type="term" value="F:metal ion binding"/>
    <property type="evidence" value="ECO:0007669"/>
    <property type="project" value="UniProtKB-KW"/>
</dbReference>
<sequence>MKLSLIVQNIKCAGCAKTITTKLSELDNIKEVMVDVNSGTVSFESKNVESTQRLRDSLKAMGYPTVDAKNGLGDRAKSFLSCAAGRMMKE</sequence>
<dbReference type="PROSITE" id="PS01047">
    <property type="entry name" value="HMA_1"/>
    <property type="match status" value="1"/>
</dbReference>
<dbReference type="SUPFAM" id="SSF55008">
    <property type="entry name" value="HMA, heavy metal-associated domain"/>
    <property type="match status" value="1"/>
</dbReference>
<dbReference type="OrthoDB" id="677920at2"/>
<dbReference type="PROSITE" id="PS50846">
    <property type="entry name" value="HMA_2"/>
    <property type="match status" value="1"/>
</dbReference>
<evidence type="ECO:0000259" key="2">
    <source>
        <dbReference type="PROSITE" id="PS50846"/>
    </source>
</evidence>
<keyword evidence="1" id="KW-0479">Metal-binding</keyword>
<keyword evidence="4" id="KW-1185">Reference proteome</keyword>
<accession>A0A1M4UEU6</accession>
<protein>
    <submittedName>
        <fullName evidence="3">Copper chaperone CopZ</fullName>
    </submittedName>
</protein>
<evidence type="ECO:0000256" key="1">
    <source>
        <dbReference type="ARBA" id="ARBA00022723"/>
    </source>
</evidence>
<dbReference type="EMBL" id="FQUX01000001">
    <property type="protein sequence ID" value="SHE55093.1"/>
    <property type="molecule type" value="Genomic_DNA"/>
</dbReference>
<dbReference type="AlphaFoldDB" id="A0A1M4UEU6"/>
<dbReference type="InterPro" id="IPR017969">
    <property type="entry name" value="Heavy-metal-associated_CS"/>
</dbReference>
<dbReference type="CDD" id="cd00371">
    <property type="entry name" value="HMA"/>
    <property type="match status" value="1"/>
</dbReference>
<feature type="domain" description="HMA" evidence="2">
    <location>
        <begin position="1"/>
        <end position="66"/>
    </location>
</feature>
<name>A0A1M4UEU6_9FLAO</name>
<reference evidence="4" key="1">
    <citation type="submission" date="2016-11" db="EMBL/GenBank/DDBJ databases">
        <authorList>
            <person name="Varghese N."/>
            <person name="Submissions S."/>
        </authorList>
    </citation>
    <scope>NUCLEOTIDE SEQUENCE [LARGE SCALE GENOMIC DNA]</scope>
    <source>
        <strain evidence="4">DSM 17539</strain>
    </source>
</reference>
<dbReference type="RefSeq" id="WP_072860219.1">
    <property type="nucleotide sequence ID" value="NZ_FQUX01000001.1"/>
</dbReference>
<dbReference type="Gene3D" id="3.30.70.100">
    <property type="match status" value="1"/>
</dbReference>
<dbReference type="Pfam" id="PF00403">
    <property type="entry name" value="HMA"/>
    <property type="match status" value="1"/>
</dbReference>
<dbReference type="InterPro" id="IPR036163">
    <property type="entry name" value="HMA_dom_sf"/>
</dbReference>
<proteinExistence type="predicted"/>
<dbReference type="InterPro" id="IPR006121">
    <property type="entry name" value="HMA_dom"/>
</dbReference>
<evidence type="ECO:0000313" key="4">
    <source>
        <dbReference type="Proteomes" id="UP000184406"/>
    </source>
</evidence>
<dbReference type="Proteomes" id="UP000184406">
    <property type="component" value="Unassembled WGS sequence"/>
</dbReference>